<dbReference type="Pfam" id="PF13639">
    <property type="entry name" value="zf-RING_2"/>
    <property type="match status" value="1"/>
</dbReference>
<reference evidence="10 11" key="1">
    <citation type="journal article" date="2017" name="Mol. Plant">
        <title>The Genome of Medicinal Plant Macleaya cordata Provides New Insights into Benzylisoquinoline Alkaloids Metabolism.</title>
        <authorList>
            <person name="Liu X."/>
            <person name="Liu Y."/>
            <person name="Huang P."/>
            <person name="Ma Y."/>
            <person name="Qing Z."/>
            <person name="Tang Q."/>
            <person name="Cao H."/>
            <person name="Cheng P."/>
            <person name="Zheng Y."/>
            <person name="Yuan Z."/>
            <person name="Zhou Y."/>
            <person name="Liu J."/>
            <person name="Tang Z."/>
            <person name="Zhuo Y."/>
            <person name="Zhang Y."/>
            <person name="Yu L."/>
            <person name="Huang J."/>
            <person name="Yang P."/>
            <person name="Peng Q."/>
            <person name="Zhang J."/>
            <person name="Jiang W."/>
            <person name="Zhang Z."/>
            <person name="Lin K."/>
            <person name="Ro D.K."/>
            <person name="Chen X."/>
            <person name="Xiong X."/>
            <person name="Shang Y."/>
            <person name="Huang S."/>
            <person name="Zeng J."/>
        </authorList>
    </citation>
    <scope>NUCLEOTIDE SEQUENCE [LARGE SCALE GENOMIC DNA]</scope>
    <source>
        <strain evidence="11">cv. BLH2017</strain>
        <tissue evidence="10">Root</tissue>
    </source>
</reference>
<evidence type="ECO:0000256" key="1">
    <source>
        <dbReference type="ARBA" id="ARBA00000900"/>
    </source>
</evidence>
<evidence type="ECO:0000256" key="3">
    <source>
        <dbReference type="ARBA" id="ARBA00022679"/>
    </source>
</evidence>
<dbReference type="PROSITE" id="PS50089">
    <property type="entry name" value="ZF_RING_2"/>
    <property type="match status" value="1"/>
</dbReference>
<name>A0A200QIE9_MACCD</name>
<comment type="catalytic activity">
    <reaction evidence="1">
        <text>S-ubiquitinyl-[E2 ubiquitin-conjugating enzyme]-L-cysteine + [acceptor protein]-L-lysine = [E2 ubiquitin-conjugating enzyme]-L-cysteine + N(6)-ubiquitinyl-[acceptor protein]-L-lysine.</text>
        <dbReference type="EC" id="2.3.2.27"/>
    </reaction>
</comment>
<dbReference type="InterPro" id="IPR013083">
    <property type="entry name" value="Znf_RING/FYVE/PHD"/>
</dbReference>
<dbReference type="GO" id="GO:0016567">
    <property type="term" value="P:protein ubiquitination"/>
    <property type="evidence" value="ECO:0007669"/>
    <property type="project" value="TreeGrafter"/>
</dbReference>
<dbReference type="GO" id="GO:0008270">
    <property type="term" value="F:zinc ion binding"/>
    <property type="evidence" value="ECO:0007669"/>
    <property type="project" value="UniProtKB-KW"/>
</dbReference>
<dbReference type="Gene3D" id="3.30.40.10">
    <property type="entry name" value="Zinc/RING finger domain, C3HC4 (zinc finger)"/>
    <property type="match status" value="1"/>
</dbReference>
<dbReference type="OrthoDB" id="8062037at2759"/>
<dbReference type="SMART" id="SM00184">
    <property type="entry name" value="RING"/>
    <property type="match status" value="1"/>
</dbReference>
<gene>
    <name evidence="10" type="ORF">BVC80_1245g13</name>
</gene>
<evidence type="ECO:0000256" key="5">
    <source>
        <dbReference type="ARBA" id="ARBA00022771"/>
    </source>
</evidence>
<keyword evidence="5 8" id="KW-0863">Zinc-finger</keyword>
<keyword evidence="7" id="KW-0862">Zinc</keyword>
<evidence type="ECO:0000313" key="10">
    <source>
        <dbReference type="EMBL" id="OVA10266.1"/>
    </source>
</evidence>
<evidence type="ECO:0000256" key="7">
    <source>
        <dbReference type="ARBA" id="ARBA00022833"/>
    </source>
</evidence>
<dbReference type="GO" id="GO:0005737">
    <property type="term" value="C:cytoplasm"/>
    <property type="evidence" value="ECO:0007669"/>
    <property type="project" value="TreeGrafter"/>
</dbReference>
<dbReference type="CDD" id="cd16454">
    <property type="entry name" value="RING-H2_PA-TM-RING"/>
    <property type="match status" value="1"/>
</dbReference>
<organism evidence="10 11">
    <name type="scientific">Macleaya cordata</name>
    <name type="common">Five-seeded plume-poppy</name>
    <name type="synonym">Bocconia cordata</name>
    <dbReference type="NCBI Taxonomy" id="56857"/>
    <lineage>
        <taxon>Eukaryota</taxon>
        <taxon>Viridiplantae</taxon>
        <taxon>Streptophyta</taxon>
        <taxon>Embryophyta</taxon>
        <taxon>Tracheophyta</taxon>
        <taxon>Spermatophyta</taxon>
        <taxon>Magnoliopsida</taxon>
        <taxon>Ranunculales</taxon>
        <taxon>Papaveraceae</taxon>
        <taxon>Papaveroideae</taxon>
        <taxon>Macleaya</taxon>
    </lineage>
</organism>
<comment type="caution">
    <text evidence="10">The sequence shown here is derived from an EMBL/GenBank/DDBJ whole genome shotgun (WGS) entry which is preliminary data.</text>
</comment>
<sequence length="280" mass="31871">MVDLNLTPLGEGVDLNHPPLIEEDEEQRLELLETLDSVPVPLPTFDYFFTPPPQLTESLGPPMIPFQNDYFYNHQPYFGTDVSSSGSVNFFPQDYGSNEIGLNNQWVDLGRSDYCIDSVDSLMFDVFGVNFPASRDELFEEAIGMMMDAEEEEEIMLENERTEQELNAVPESFYPENTQSELGFEGVLLGELVEDEDEDYQGVGNPSATHFIENLPSVVLTQEHIEKNNICAICTDEFFIKEKVTLLPCSHYFHGNCILPWLNIGNTCPFCRYEFPTDRS</sequence>
<evidence type="ECO:0000313" key="11">
    <source>
        <dbReference type="Proteomes" id="UP000195402"/>
    </source>
</evidence>
<feature type="domain" description="RING-type" evidence="9">
    <location>
        <begin position="231"/>
        <end position="272"/>
    </location>
</feature>
<dbReference type="EMBL" id="MVGT01002022">
    <property type="protein sequence ID" value="OVA10266.1"/>
    <property type="molecule type" value="Genomic_DNA"/>
</dbReference>
<evidence type="ECO:0000256" key="4">
    <source>
        <dbReference type="ARBA" id="ARBA00022723"/>
    </source>
</evidence>
<dbReference type="FunFam" id="3.30.40.10:FF:000127">
    <property type="entry name" value="E3 ubiquitin-protein ligase RNF181"/>
    <property type="match status" value="1"/>
</dbReference>
<dbReference type="SUPFAM" id="SSF57850">
    <property type="entry name" value="RING/U-box"/>
    <property type="match status" value="1"/>
</dbReference>
<proteinExistence type="predicted"/>
<keyword evidence="11" id="KW-1185">Reference proteome</keyword>
<dbReference type="EC" id="2.3.2.27" evidence="2"/>
<dbReference type="InParanoid" id="A0A200QIE9"/>
<dbReference type="PANTHER" id="PTHR15710">
    <property type="entry name" value="E3 UBIQUITIN-PROTEIN LIGASE PRAJA"/>
    <property type="match status" value="1"/>
</dbReference>
<dbReference type="PANTHER" id="PTHR15710:SF108">
    <property type="entry name" value="OS03G0286100 PROTEIN"/>
    <property type="match status" value="1"/>
</dbReference>
<accession>A0A200QIE9</accession>
<evidence type="ECO:0000256" key="6">
    <source>
        <dbReference type="ARBA" id="ARBA00022786"/>
    </source>
</evidence>
<protein>
    <recommendedName>
        <fullName evidence="2">RING-type E3 ubiquitin transferase</fullName>
        <ecNumber evidence="2">2.3.2.27</ecNumber>
    </recommendedName>
</protein>
<evidence type="ECO:0000256" key="8">
    <source>
        <dbReference type="PROSITE-ProRule" id="PRU00175"/>
    </source>
</evidence>
<evidence type="ECO:0000256" key="2">
    <source>
        <dbReference type="ARBA" id="ARBA00012483"/>
    </source>
</evidence>
<keyword evidence="6" id="KW-0833">Ubl conjugation pathway</keyword>
<evidence type="ECO:0000259" key="9">
    <source>
        <dbReference type="PROSITE" id="PS50089"/>
    </source>
</evidence>
<dbReference type="AlphaFoldDB" id="A0A200QIE9"/>
<keyword evidence="4" id="KW-0479">Metal-binding</keyword>
<dbReference type="InterPro" id="IPR001841">
    <property type="entry name" value="Znf_RING"/>
</dbReference>
<dbReference type="STRING" id="56857.A0A200QIE9"/>
<dbReference type="GO" id="GO:0061630">
    <property type="term" value="F:ubiquitin protein ligase activity"/>
    <property type="evidence" value="ECO:0007669"/>
    <property type="project" value="UniProtKB-EC"/>
</dbReference>
<keyword evidence="3" id="KW-0808">Transferase</keyword>
<dbReference type="Proteomes" id="UP000195402">
    <property type="component" value="Unassembled WGS sequence"/>
</dbReference>